<evidence type="ECO:0000256" key="3">
    <source>
        <dbReference type="ARBA" id="ARBA00023125"/>
    </source>
</evidence>
<accession>A0A2K0XPK5</accession>
<dbReference type="InterPro" id="IPR052021">
    <property type="entry name" value="Type-I_RS_S_subunit"/>
</dbReference>
<dbReference type="GO" id="GO:0009307">
    <property type="term" value="P:DNA restriction-modification system"/>
    <property type="evidence" value="ECO:0007669"/>
    <property type="project" value="UniProtKB-KW"/>
</dbReference>
<evidence type="ECO:0000256" key="1">
    <source>
        <dbReference type="ARBA" id="ARBA00010923"/>
    </source>
</evidence>
<organism evidence="5 6">
    <name type="scientific">Hoylesella timonensis</name>
    <dbReference type="NCBI Taxonomy" id="386414"/>
    <lineage>
        <taxon>Bacteria</taxon>
        <taxon>Pseudomonadati</taxon>
        <taxon>Bacteroidota</taxon>
        <taxon>Bacteroidia</taxon>
        <taxon>Bacteroidales</taxon>
        <taxon>Prevotellaceae</taxon>
        <taxon>Hoylesella</taxon>
    </lineage>
</organism>
<keyword evidence="2" id="KW-0680">Restriction system</keyword>
<gene>
    <name evidence="5" type="ORF">BFS16_00860</name>
</gene>
<proteinExistence type="inferred from homology"/>
<dbReference type="PANTHER" id="PTHR30408">
    <property type="entry name" value="TYPE-1 RESTRICTION ENZYME ECOKI SPECIFICITY PROTEIN"/>
    <property type="match status" value="1"/>
</dbReference>
<dbReference type="GO" id="GO:0003677">
    <property type="term" value="F:DNA binding"/>
    <property type="evidence" value="ECO:0007669"/>
    <property type="project" value="UniProtKB-KW"/>
</dbReference>
<keyword evidence="5" id="KW-0378">Hydrolase</keyword>
<protein>
    <submittedName>
        <fullName evidence="5">Restriction endonuclease subunit S</fullName>
    </submittedName>
</protein>
<dbReference type="InterPro" id="IPR000055">
    <property type="entry name" value="Restrct_endonuc_typeI_TRD"/>
</dbReference>
<dbReference type="RefSeq" id="WP_103002416.1">
    <property type="nucleotide sequence ID" value="NZ_NBAX01000001.1"/>
</dbReference>
<sequence>MKKYKLGELIEVIRGASLNGNYYAVSGKYIRLTCGNFDYRNNCFKENTSKDNLFYTGEFKEEFLLEKGDLITPLTEQAIGLLGSTAWIPESGKYIQSQDIAKIICNEELLDKKFAYYLISSNMVKQQLSAAAQQTKIRHTSPDKIKDCTVWLPSLAEQKQIGQLLFDIDRKIEINRAINHNLPTLDRSSEEAEVRRVA</sequence>
<evidence type="ECO:0000256" key="2">
    <source>
        <dbReference type="ARBA" id="ARBA00022747"/>
    </source>
</evidence>
<dbReference type="GO" id="GO:0004519">
    <property type="term" value="F:endonuclease activity"/>
    <property type="evidence" value="ECO:0007669"/>
    <property type="project" value="UniProtKB-KW"/>
</dbReference>
<feature type="domain" description="Type I restriction modification DNA specificity" evidence="4">
    <location>
        <begin position="2"/>
        <end position="182"/>
    </location>
</feature>
<evidence type="ECO:0000313" key="5">
    <source>
        <dbReference type="EMBL" id="PNP96467.1"/>
    </source>
</evidence>
<dbReference type="AlphaFoldDB" id="A0A2K0XPK5"/>
<dbReference type="PANTHER" id="PTHR30408:SF13">
    <property type="entry name" value="TYPE I RESTRICTION ENZYME HINDI SPECIFICITY SUBUNIT"/>
    <property type="match status" value="1"/>
</dbReference>
<dbReference type="Pfam" id="PF01420">
    <property type="entry name" value="Methylase_S"/>
    <property type="match status" value="1"/>
</dbReference>
<dbReference type="SUPFAM" id="SSF116734">
    <property type="entry name" value="DNA methylase specificity domain"/>
    <property type="match status" value="1"/>
</dbReference>
<evidence type="ECO:0000313" key="6">
    <source>
        <dbReference type="Proteomes" id="UP000236634"/>
    </source>
</evidence>
<evidence type="ECO:0000259" key="4">
    <source>
        <dbReference type="Pfam" id="PF01420"/>
    </source>
</evidence>
<reference evidence="5 6" key="1">
    <citation type="submission" date="2017-03" db="EMBL/GenBank/DDBJ databases">
        <authorList>
            <person name="Afonso C.L."/>
            <person name="Miller P.J."/>
            <person name="Scott M.A."/>
            <person name="Spackman E."/>
            <person name="Goraichik I."/>
            <person name="Dimitrov K.M."/>
            <person name="Suarez D.L."/>
            <person name="Swayne D.E."/>
        </authorList>
    </citation>
    <scope>NUCLEOTIDE SEQUENCE [LARGE SCALE GENOMIC DNA]</scope>
    <source>
        <strain evidence="5 6">DNF00076</strain>
    </source>
</reference>
<dbReference type="InterPro" id="IPR044946">
    <property type="entry name" value="Restrct_endonuc_typeI_TRD_sf"/>
</dbReference>
<keyword evidence="5" id="KW-0255">Endonuclease</keyword>
<keyword evidence="3" id="KW-0238">DNA-binding</keyword>
<dbReference type="Gene3D" id="3.90.220.20">
    <property type="entry name" value="DNA methylase specificity domains"/>
    <property type="match status" value="1"/>
</dbReference>
<dbReference type="Proteomes" id="UP000236634">
    <property type="component" value="Unassembled WGS sequence"/>
</dbReference>
<comment type="similarity">
    <text evidence="1">Belongs to the type-I restriction system S methylase family.</text>
</comment>
<dbReference type="EMBL" id="NBAX01000001">
    <property type="protein sequence ID" value="PNP96467.1"/>
    <property type="molecule type" value="Genomic_DNA"/>
</dbReference>
<name>A0A2K0XPK5_9BACT</name>
<comment type="caution">
    <text evidence="5">The sequence shown here is derived from an EMBL/GenBank/DDBJ whole genome shotgun (WGS) entry which is preliminary data.</text>
</comment>
<keyword evidence="5" id="KW-0540">Nuclease</keyword>